<reference evidence="1" key="1">
    <citation type="submission" date="2020-05" db="EMBL/GenBank/DDBJ databases">
        <title>Large-scale comparative analyses of tick genomes elucidate their genetic diversity and vector capacities.</title>
        <authorList>
            <person name="Jia N."/>
            <person name="Wang J."/>
            <person name="Shi W."/>
            <person name="Du L."/>
            <person name="Sun Y."/>
            <person name="Zhan W."/>
            <person name="Jiang J."/>
            <person name="Wang Q."/>
            <person name="Zhang B."/>
            <person name="Ji P."/>
            <person name="Sakyi L.B."/>
            <person name="Cui X."/>
            <person name="Yuan T."/>
            <person name="Jiang B."/>
            <person name="Yang W."/>
            <person name="Lam T.T.-Y."/>
            <person name="Chang Q."/>
            <person name="Ding S."/>
            <person name="Wang X."/>
            <person name="Zhu J."/>
            <person name="Ruan X."/>
            <person name="Zhao L."/>
            <person name="Wei J."/>
            <person name="Que T."/>
            <person name="Du C."/>
            <person name="Cheng J."/>
            <person name="Dai P."/>
            <person name="Han X."/>
            <person name="Huang E."/>
            <person name="Gao Y."/>
            <person name="Liu J."/>
            <person name="Shao H."/>
            <person name="Ye R."/>
            <person name="Li L."/>
            <person name="Wei W."/>
            <person name="Wang X."/>
            <person name="Wang C."/>
            <person name="Yang T."/>
            <person name="Huo Q."/>
            <person name="Li W."/>
            <person name="Guo W."/>
            <person name="Chen H."/>
            <person name="Zhou L."/>
            <person name="Ni X."/>
            <person name="Tian J."/>
            <person name="Zhou Y."/>
            <person name="Sheng Y."/>
            <person name="Liu T."/>
            <person name="Pan Y."/>
            <person name="Xia L."/>
            <person name="Li J."/>
            <person name="Zhao F."/>
            <person name="Cao W."/>
        </authorList>
    </citation>
    <scope>NUCLEOTIDE SEQUENCE</scope>
    <source>
        <strain evidence="1">Hyas-2018</strain>
    </source>
</reference>
<organism evidence="1 2">
    <name type="scientific">Hyalomma asiaticum</name>
    <name type="common">Tick</name>
    <dbReference type="NCBI Taxonomy" id="266040"/>
    <lineage>
        <taxon>Eukaryota</taxon>
        <taxon>Metazoa</taxon>
        <taxon>Ecdysozoa</taxon>
        <taxon>Arthropoda</taxon>
        <taxon>Chelicerata</taxon>
        <taxon>Arachnida</taxon>
        <taxon>Acari</taxon>
        <taxon>Parasitiformes</taxon>
        <taxon>Ixodida</taxon>
        <taxon>Ixodoidea</taxon>
        <taxon>Ixodidae</taxon>
        <taxon>Hyalomminae</taxon>
        <taxon>Hyalomma</taxon>
    </lineage>
</organism>
<evidence type="ECO:0000313" key="2">
    <source>
        <dbReference type="Proteomes" id="UP000821845"/>
    </source>
</evidence>
<proteinExistence type="predicted"/>
<keyword evidence="2" id="KW-1185">Reference proteome</keyword>
<gene>
    <name evidence="1" type="ORF">HPB50_005573</name>
</gene>
<evidence type="ECO:0000313" key="1">
    <source>
        <dbReference type="EMBL" id="KAH6935413.1"/>
    </source>
</evidence>
<name>A0ACB7SKK9_HYAAI</name>
<dbReference type="Proteomes" id="UP000821845">
    <property type="component" value="Chromosome 3"/>
</dbReference>
<accession>A0ACB7SKK9</accession>
<comment type="caution">
    <text evidence="1">The sequence shown here is derived from an EMBL/GenBank/DDBJ whole genome shotgun (WGS) entry which is preliminary data.</text>
</comment>
<protein>
    <submittedName>
        <fullName evidence="1">Uncharacterized protein</fullName>
    </submittedName>
</protein>
<sequence length="599" mass="69799">MASDRGVATKIGDMTADLEEMARRELGETPEVKAKCIEKLRRLLAEEPWLECPTDEEFLVKFLRARKYDVEESLKNIRKYFRVKQETREMFDNLNPYSVPFDAACREHRLVTVSRQRDSLGRGVVLLRLGAWNSGMCSLNDYFRVSLVQVEWLLFQQDVQIRGVVFVLDFKGLSVYHITQYTPYFMSKLLYLMQDCYPIRVKALYVIHNPALFDILFAAAKRFMKPKLLQRVRLLGHDLAKLHSLLPSDVIPKEAGGTHELYDYDKLEKDLQSKAKFFDDISRYGYRNKPGRHIVPMANTNAEIEIEALKQRKCSSDLAQQDVVETPELRRKTVKRLRELISGERHLHITADDELLLKFLRARKFDADRAFKVVKNYFKVRRDNPEMMNDLNPGSIPFDSACRKHGLVTVSRETDPDGRAAVILRFGAWNTDICSLNDYFRVCIVHAMYLTQQEQFQVKGLVAVLDLKGLSPYHVAHYTPSTIKKLFSLVQDCFPLRIKGVYIINSPVIFEFFFAIAKRFMKAKLVRRIRFFGNNIDKLHSLVPDDVIPEEHGGTNESYDYDVMEKDLLREEEFFRNLNSYGYRKKPRTRKDVSTECHV</sequence>
<dbReference type="EMBL" id="CM023483">
    <property type="protein sequence ID" value="KAH6935413.1"/>
    <property type="molecule type" value="Genomic_DNA"/>
</dbReference>